<dbReference type="eggNOG" id="ENOG5031CT9">
    <property type="taxonomic scope" value="Bacteria"/>
</dbReference>
<gene>
    <name evidence="1" type="ordered locus">HBHAL_1262</name>
</gene>
<dbReference type="EMBL" id="HE717023">
    <property type="protein sequence ID" value="CCG43639.1"/>
    <property type="molecule type" value="Genomic_DNA"/>
</dbReference>
<dbReference type="STRING" id="866895.HBHAL_1262"/>
<dbReference type="PATRIC" id="fig|866895.3.peg.265"/>
<dbReference type="Pfam" id="PF22871">
    <property type="entry name" value="AimR"/>
    <property type="match status" value="1"/>
</dbReference>
<dbReference type="AlphaFoldDB" id="I0JHM1"/>
<sequence>MHIHKVIQPAKLNSIHIHHTSPVYQVYYDYLKERNSIEATEFTRFFCQRSRPSMLEDQLALAEFLYMNDFFEELEGHLNENYMHEDIAKLYRIILDRKKQPLSINDIKSIEELCFEHPSLKCLHLFLLVYAHYDTKKYAGMDKFTEEIQTALFTINEPLFHYYMKLRFDELTFQHYWKANHLVLARKFAYKYINAGLAPRKQIMMHHNLALCYSFENYEAAMDYAEKTINIAETNGYSHASQVTRDHTIPFIAAFHQKSEQIISNDPTENAHLLLSRGQRKEAIDILSALPSLTPFQQTYLGLAERNLQLLRKAKNRFINEYNDLFFAQLPDYYMKRVLKVV</sequence>
<dbReference type="Proteomes" id="UP000007397">
    <property type="component" value="Chromosome"/>
</dbReference>
<dbReference type="NCBIfam" id="NF038310">
    <property type="entry name" value="lysogeny_AimR"/>
    <property type="match status" value="1"/>
</dbReference>
<organism evidence="1 2">
    <name type="scientific">Halobacillus halophilus (strain ATCC 35676 / DSM 2266 / JCM 20832 / KCTC 3685 / LMG 17431 / NBRC 102448 / NCIMB 2269)</name>
    <name type="common">Sporosarcina halophila</name>
    <dbReference type="NCBI Taxonomy" id="866895"/>
    <lineage>
        <taxon>Bacteria</taxon>
        <taxon>Bacillati</taxon>
        <taxon>Bacillota</taxon>
        <taxon>Bacilli</taxon>
        <taxon>Bacillales</taxon>
        <taxon>Bacillaceae</taxon>
        <taxon>Halobacillus</taxon>
    </lineage>
</organism>
<protein>
    <submittedName>
        <fullName evidence="1">Uncharacterized protein</fullName>
    </submittedName>
</protein>
<dbReference type="HOGENOM" id="CLU_069786_0_0_9"/>
<evidence type="ECO:0000313" key="1">
    <source>
        <dbReference type="EMBL" id="CCG43639.1"/>
    </source>
</evidence>
<evidence type="ECO:0000313" key="2">
    <source>
        <dbReference type="Proteomes" id="UP000007397"/>
    </source>
</evidence>
<dbReference type="KEGG" id="hhd:HBHAL_1262"/>
<proteinExistence type="predicted"/>
<keyword evidence="2" id="KW-1185">Reference proteome</keyword>
<dbReference type="InterPro" id="IPR047705">
    <property type="entry name" value="AimR-like"/>
</dbReference>
<dbReference type="RefSeq" id="WP_014641547.1">
    <property type="nucleotide sequence ID" value="NC_017668.1"/>
</dbReference>
<reference evidence="1 2" key="1">
    <citation type="journal article" date="2013" name="Environ. Microbiol.">
        <title>Chloride and organic osmolytes: a hybrid strategy to cope with elevated salinities by the moderately halophilic, chloride-dependent bacterium Halobacillus halophilus.</title>
        <authorList>
            <person name="Saum S.H."/>
            <person name="Pfeiffer F."/>
            <person name="Palm P."/>
            <person name="Rampp M."/>
            <person name="Schuster S.C."/>
            <person name="Muller V."/>
            <person name="Oesterhelt D."/>
        </authorList>
    </citation>
    <scope>NUCLEOTIDE SEQUENCE [LARGE SCALE GENOMIC DNA]</scope>
    <source>
        <strain evidence="2">ATCC 35676 / DSM 2266 / JCM 20832 / KCTC 3685 / LMG 17431 / NBRC 102448 / NCIMB 2269</strain>
    </source>
</reference>
<name>I0JHM1_HALH3</name>
<accession>I0JHM1</accession>